<accession>A0A1H8IK09</accession>
<proteinExistence type="predicted"/>
<dbReference type="Pfam" id="PF12236">
    <property type="entry name" value="Head-tail_con"/>
    <property type="match status" value="1"/>
</dbReference>
<gene>
    <name evidence="4" type="ORF">SAMN05216227_102048</name>
</gene>
<evidence type="ECO:0000313" key="5">
    <source>
        <dbReference type="Proteomes" id="UP000183002"/>
    </source>
</evidence>
<keyword evidence="5" id="KW-1185">Reference proteome</keyword>
<name>A0A1H8IK09_9RHOB</name>
<protein>
    <submittedName>
        <fullName evidence="4">Bacteriophage head to tail connecting protein</fullName>
    </submittedName>
</protein>
<sequence>METEKGDLIQRSENYARLTLPYICAPESSASSEQDRGAVAIGPRVVNHLANKVVDTMFPKDRPFFTVALTPETRKKISEEVGTENEAAFAELVRTETANVEQAGMRKMGLTTYRPVAVEAVKHMIITGNTCIRRFDSGSRTAYGIRDYSVRRTIEGAITEVMLRDGKKFGNLDAAMQKMVLADQPALKEDSPVVLLTHYKLVGKRWRSAQAVNNIAVPGVRFYTPRNLPVLVLAWSLARGENYGRGLVEDNINSFHNIDVCSVALVEMIGVMADIKFLVDPGSGLDVEELNNSPRGSYHAGRRDDITTPESARRLEIGVLREIIMGWERELAQAFLLNSNSVRDAERITAEEIRFIANELESAFGGLYSRLATEWQQYEAEYVVYSMDFAKEVGGAVNDVFEILITTGLESLSRQGQLANVRAAIADLQMLEAVPEEVRSTINPMKFASFVFTNHAVKFVEFMFTQDEMKQNSEQAMQQQQQLAGIQADANVRQKAGEAAVAEES</sequence>
<reference evidence="4 5" key="1">
    <citation type="submission" date="2016-10" db="EMBL/GenBank/DDBJ databases">
        <authorList>
            <person name="de Groot N.N."/>
        </authorList>
    </citation>
    <scope>NUCLEOTIDE SEQUENCE [LARGE SCALE GENOMIC DNA]</scope>
    <source>
        <strain evidence="4 5">CGMCC 1.10836</strain>
    </source>
</reference>
<evidence type="ECO:0000256" key="3">
    <source>
        <dbReference type="ARBA" id="ARBA00023219"/>
    </source>
</evidence>
<keyword evidence="3" id="KW-0231">Viral genome packaging</keyword>
<evidence type="ECO:0000256" key="1">
    <source>
        <dbReference type="ARBA" id="ARBA00004328"/>
    </source>
</evidence>
<organism evidence="4 5">
    <name type="scientific">Pseudorhodobacter antarcticus</name>
    <dbReference type="NCBI Taxonomy" id="1077947"/>
    <lineage>
        <taxon>Bacteria</taxon>
        <taxon>Pseudomonadati</taxon>
        <taxon>Pseudomonadota</taxon>
        <taxon>Alphaproteobacteria</taxon>
        <taxon>Rhodobacterales</taxon>
        <taxon>Paracoccaceae</taxon>
        <taxon>Pseudorhodobacter</taxon>
    </lineage>
</organism>
<evidence type="ECO:0000313" key="4">
    <source>
        <dbReference type="EMBL" id="SEN68068.1"/>
    </source>
</evidence>
<dbReference type="AlphaFoldDB" id="A0A1H8IK09"/>
<comment type="subcellular location">
    <subcellularLocation>
        <location evidence="1">Virion</location>
    </subcellularLocation>
</comment>
<keyword evidence="2" id="KW-1188">Viral release from host cell</keyword>
<dbReference type="STRING" id="1077947.SAMN05216227_102048"/>
<evidence type="ECO:0000256" key="2">
    <source>
        <dbReference type="ARBA" id="ARBA00022612"/>
    </source>
</evidence>
<dbReference type="EMBL" id="FOCO01000020">
    <property type="protein sequence ID" value="SEN68068.1"/>
    <property type="molecule type" value="Genomic_DNA"/>
</dbReference>
<dbReference type="InterPro" id="IPR020991">
    <property type="entry name" value="Connector_podovirus"/>
</dbReference>
<dbReference type="Proteomes" id="UP000183002">
    <property type="component" value="Unassembled WGS sequence"/>
</dbReference>